<dbReference type="GO" id="GO:0016874">
    <property type="term" value="F:ligase activity"/>
    <property type="evidence" value="ECO:0007669"/>
    <property type="project" value="UniProtKB-KW"/>
</dbReference>
<name>A0ABY9V185_9ACTN</name>
<evidence type="ECO:0000313" key="3">
    <source>
        <dbReference type="EMBL" id="WNE98336.1"/>
    </source>
</evidence>
<proteinExistence type="predicted"/>
<dbReference type="Pfam" id="PF18604">
    <property type="entry name" value="PreAtp-grasp"/>
    <property type="match status" value="1"/>
</dbReference>
<sequence length="435" mass="46554">MPRIIVLNIGGMSSRQVYRQLWMAEAGDIVVSPVAIDAGFLAYVHDVLGLARNAVTVVVADGVLTDEAMCSPGLVAELRSRMAASPAWELMPAALTEGVAALAELLGIEADHGLRFAGQRGPELLNRKSHFRQLAVGAGLPVPSGAVVTSVRALATAIERHLPPTGTVIVKRDDDLNGQGNLALIAGDSPPLPGVREVRPVTDDLPALAAQVWSELADEEKVLVVESYHQAALCFYFEYLIDADGFPRYLASGTIRRRPDTEPTRPDLVWVGLELPAELPPDLAYHASTEAARIAGLAAQVGYRGHINVDALVTEAGELLFNEVNARWGGGLALHTIGERLLGTGYADRSVVSSLRDVTPMRFPDFEKALHLHDLHFQPEAREGVVVVSYDEQLASTSECVVIAASKARARAIEARLRQVVGELAEPPAGPVRVG</sequence>
<feature type="domain" description="ATP-grasp" evidence="2">
    <location>
        <begin position="132"/>
        <end position="355"/>
    </location>
</feature>
<evidence type="ECO:0000256" key="1">
    <source>
        <dbReference type="PROSITE-ProRule" id="PRU00409"/>
    </source>
</evidence>
<dbReference type="RefSeq" id="WP_311037094.1">
    <property type="nucleotide sequence ID" value="NZ_CP117522.1"/>
</dbReference>
<dbReference type="InterPro" id="IPR040754">
    <property type="entry name" value="PreAtp-grasp"/>
</dbReference>
<keyword evidence="1" id="KW-0067">ATP-binding</keyword>
<dbReference type="Pfam" id="PF18105">
    <property type="entry name" value="PGM1_C"/>
    <property type="match status" value="1"/>
</dbReference>
<accession>A0ABY9V185</accession>
<keyword evidence="1" id="KW-0547">Nucleotide-binding</keyword>
<gene>
    <name evidence="3" type="ORF">PS467_24890</name>
</gene>
<evidence type="ECO:0000313" key="4">
    <source>
        <dbReference type="Proteomes" id="UP001305606"/>
    </source>
</evidence>
<evidence type="ECO:0000259" key="2">
    <source>
        <dbReference type="PROSITE" id="PS50975"/>
    </source>
</evidence>
<dbReference type="InterPro" id="IPR041356">
    <property type="entry name" value="PGM1_C"/>
</dbReference>
<protein>
    <submittedName>
        <fullName evidence="3">Peptide ligase PGM1-related protein</fullName>
    </submittedName>
</protein>
<organism evidence="3 4">
    <name type="scientific">Streptomyces luomodiensis</name>
    <dbReference type="NCBI Taxonomy" id="3026192"/>
    <lineage>
        <taxon>Bacteria</taxon>
        <taxon>Bacillati</taxon>
        <taxon>Actinomycetota</taxon>
        <taxon>Actinomycetes</taxon>
        <taxon>Kitasatosporales</taxon>
        <taxon>Streptomycetaceae</taxon>
        <taxon>Streptomyces</taxon>
    </lineage>
</organism>
<dbReference type="SUPFAM" id="SSF56059">
    <property type="entry name" value="Glutathione synthetase ATP-binding domain-like"/>
    <property type="match status" value="1"/>
</dbReference>
<dbReference type="Gene3D" id="3.30.470.20">
    <property type="entry name" value="ATP-grasp fold, B domain"/>
    <property type="match status" value="1"/>
</dbReference>
<dbReference type="InterPro" id="IPR011761">
    <property type="entry name" value="ATP-grasp"/>
</dbReference>
<keyword evidence="4" id="KW-1185">Reference proteome</keyword>
<reference evidence="3 4" key="1">
    <citation type="submission" date="2023-02" db="EMBL/GenBank/DDBJ databases">
        <title>Streptomyces sp. SCA4-21 with antifungal activity against Fusarium oxysporum f. sp. cubense, Streptomyces sp. SCA2-17 with antifungal activity against Fusarium oxysporum f. sp. cubense.</title>
        <authorList>
            <person name="Qi D."/>
        </authorList>
    </citation>
    <scope>NUCLEOTIDE SEQUENCE [LARGE SCALE GENOMIC DNA]</scope>
    <source>
        <strain evidence="3 4">SCA4-21</strain>
    </source>
</reference>
<dbReference type="PROSITE" id="PS50975">
    <property type="entry name" value="ATP_GRASP"/>
    <property type="match status" value="1"/>
</dbReference>
<dbReference type="EMBL" id="CP117522">
    <property type="protein sequence ID" value="WNE98336.1"/>
    <property type="molecule type" value="Genomic_DNA"/>
</dbReference>
<dbReference type="Proteomes" id="UP001305606">
    <property type="component" value="Chromosome"/>
</dbReference>
<keyword evidence="3" id="KW-0436">Ligase</keyword>